<dbReference type="OrthoDB" id="609910at2"/>
<dbReference type="Proteomes" id="UP000198984">
    <property type="component" value="Unassembled WGS sequence"/>
</dbReference>
<organism evidence="1 2">
    <name type="scientific">Chitinophaga rupis</name>
    <dbReference type="NCBI Taxonomy" id="573321"/>
    <lineage>
        <taxon>Bacteria</taxon>
        <taxon>Pseudomonadati</taxon>
        <taxon>Bacteroidota</taxon>
        <taxon>Chitinophagia</taxon>
        <taxon>Chitinophagales</taxon>
        <taxon>Chitinophagaceae</taxon>
        <taxon>Chitinophaga</taxon>
    </lineage>
</organism>
<dbReference type="EMBL" id="FOBB01000001">
    <property type="protein sequence ID" value="SEK85321.1"/>
    <property type="molecule type" value="Genomic_DNA"/>
</dbReference>
<evidence type="ECO:0008006" key="3">
    <source>
        <dbReference type="Google" id="ProtNLM"/>
    </source>
</evidence>
<gene>
    <name evidence="1" type="ORF">SAMN04488505_1011009</name>
</gene>
<evidence type="ECO:0000313" key="1">
    <source>
        <dbReference type="EMBL" id="SEK85321.1"/>
    </source>
</evidence>
<accession>A0A1H7KEM7</accession>
<dbReference type="RefSeq" id="WP_143080910.1">
    <property type="nucleotide sequence ID" value="NZ_FOBB01000001.1"/>
</dbReference>
<protein>
    <recommendedName>
        <fullName evidence="3">DUF4836 family protein</fullName>
    </recommendedName>
</protein>
<proteinExistence type="predicted"/>
<evidence type="ECO:0000313" key="2">
    <source>
        <dbReference type="Proteomes" id="UP000198984"/>
    </source>
</evidence>
<keyword evidence="2" id="KW-1185">Reference proteome</keyword>
<dbReference type="STRING" id="573321.SAMN04488505_1011009"/>
<name>A0A1H7KEM7_9BACT</name>
<sequence length="588" mass="64125">MHLSLSNMYRVLLTAITTAVLLSACSKIPEESKHIPKNAGVVIGINSKQIVQKLVTNGITVDKLFAALQNKDTSSEAAKAVRDVENSGVDLNSNFFASMVFGNDKNSYLSLTGSLKDAAKFEDFLKKNAPNFASKTKGDFTYAWLQDDNSLVGWNKSVVIYVRPFDLNDIKKHGGVPGMPGADEPDSSEEGEPAVIDSATALPTVLTTPDDAESTWLPVLDNLFHLKDAETAGSLEPFKNLLKESGDMSFFVHPEVISTSQMTMLPANFKKLLEGCYYAATVSFDEGKVVMNGHSYVGKEMADIYKKYGNNTLDLEMLEKYPSDNITGFFAYGFDMRIIGDIVKSTGTDGIVNMMMGQSGLTLDDVLNAFKGQLVFVSSDFSMKKKPLPYFPEDSTVSADSKWVFAMKVGDKAAFEKLMNSPMVKNFFVKQGDHYVMAQQLPNMPAVDITDKLVTAASDSVLLEAYLAGKGKAKLDDDIVSKIKGNPMGAYVNFEKLAQNIPDSEIPAEGRTVALQAKDLLKDLRAVSQPFNGKVQESQVVVTFKNEKENSLVQLVNLGTAAAKYYKEQQAKEKAEAMEADTAAAPGN</sequence>
<dbReference type="AlphaFoldDB" id="A0A1H7KEM7"/>
<reference evidence="1 2" key="1">
    <citation type="submission" date="2016-10" db="EMBL/GenBank/DDBJ databases">
        <authorList>
            <person name="de Groot N.N."/>
        </authorList>
    </citation>
    <scope>NUCLEOTIDE SEQUENCE [LARGE SCALE GENOMIC DNA]</scope>
    <source>
        <strain evidence="1 2">DSM 21039</strain>
    </source>
</reference>